<dbReference type="OrthoDB" id="9770553at2"/>
<dbReference type="RefSeq" id="WP_141427654.1">
    <property type="nucleotide sequence ID" value="NZ_AP019736.1"/>
</dbReference>
<proteinExistence type="predicted"/>
<organism evidence="3 4">
    <name type="scientific">Alistipes dispar</name>
    <dbReference type="NCBI Taxonomy" id="2585119"/>
    <lineage>
        <taxon>Bacteria</taxon>
        <taxon>Pseudomonadati</taxon>
        <taxon>Bacteroidota</taxon>
        <taxon>Bacteroidia</taxon>
        <taxon>Bacteroidales</taxon>
        <taxon>Rikenellaceae</taxon>
        <taxon>Alistipes</taxon>
    </lineage>
</organism>
<dbReference type="GO" id="GO:0003838">
    <property type="term" value="F:sterol 24-C-methyltransferase activity"/>
    <property type="evidence" value="ECO:0007669"/>
    <property type="project" value="TreeGrafter"/>
</dbReference>
<dbReference type="Pfam" id="PF08241">
    <property type="entry name" value="Methyltransf_11"/>
    <property type="match status" value="1"/>
</dbReference>
<dbReference type="Proteomes" id="UP000319374">
    <property type="component" value="Chromosome"/>
</dbReference>
<dbReference type="KEGG" id="ada:A5CPEGH6_04140"/>
<evidence type="ECO:0000313" key="4">
    <source>
        <dbReference type="Proteomes" id="UP000319374"/>
    </source>
</evidence>
<keyword evidence="1 3" id="KW-0808">Transferase</keyword>
<dbReference type="GO" id="GO:0032259">
    <property type="term" value="P:methylation"/>
    <property type="evidence" value="ECO:0007669"/>
    <property type="project" value="UniProtKB-KW"/>
</dbReference>
<sequence length="206" mass="23524">MRKKNFLNKVLQNTSCPQGFWGRMILRGMNCFHASLANRGMKQVEWQPNWNVLDIGCGGGANLKRLLNLCPKGNIYGIDLSEESVSFAQKYNEKDLNKRCFIQQGNVCSLPYEDGFFNAITAFETVYFWSPVNIALSEVVRVLREGGCFLISLEASDPEQGKMWTERIDGMVVYTPAELEERLHEAGFSSIRTIRKKEEIHIIAYK</sequence>
<evidence type="ECO:0000256" key="1">
    <source>
        <dbReference type="ARBA" id="ARBA00022679"/>
    </source>
</evidence>
<dbReference type="EMBL" id="AP019736">
    <property type="protein sequence ID" value="BBL05776.1"/>
    <property type="molecule type" value="Genomic_DNA"/>
</dbReference>
<feature type="domain" description="Methyltransferase type 11" evidence="2">
    <location>
        <begin position="53"/>
        <end position="151"/>
    </location>
</feature>
<dbReference type="SUPFAM" id="SSF53335">
    <property type="entry name" value="S-adenosyl-L-methionine-dependent methyltransferases"/>
    <property type="match status" value="1"/>
</dbReference>
<dbReference type="InterPro" id="IPR050447">
    <property type="entry name" value="Erg6_SMT_methyltransf"/>
</dbReference>
<dbReference type="InterPro" id="IPR029063">
    <property type="entry name" value="SAM-dependent_MTases_sf"/>
</dbReference>
<dbReference type="Gene3D" id="3.40.50.150">
    <property type="entry name" value="Vaccinia Virus protein VP39"/>
    <property type="match status" value="1"/>
</dbReference>
<dbReference type="GO" id="GO:0016126">
    <property type="term" value="P:sterol biosynthetic process"/>
    <property type="evidence" value="ECO:0007669"/>
    <property type="project" value="TreeGrafter"/>
</dbReference>
<keyword evidence="3" id="KW-0489">Methyltransferase</keyword>
<protein>
    <submittedName>
        <fullName evidence="3">Methyltransferase</fullName>
    </submittedName>
</protein>
<gene>
    <name evidence="3" type="ORF">A5CPEGH6_04140</name>
</gene>
<dbReference type="CDD" id="cd02440">
    <property type="entry name" value="AdoMet_MTases"/>
    <property type="match status" value="1"/>
</dbReference>
<dbReference type="GeneID" id="98672385"/>
<name>A0A4Y1WZX8_9BACT</name>
<reference evidence="4" key="1">
    <citation type="submission" date="2019-06" db="EMBL/GenBank/DDBJ databases">
        <title>Alistipes onderdonkii subsp. vulgaris subsp. nov., Alistipes dispar sp. nov. and Alistipes communis sp. nov., isolated from human faeces, and creation of Alistipes onderdonkii subsp. onderdonkii subsp. nov.</title>
        <authorList>
            <person name="Sakamoto M."/>
            <person name="Ikeyama N."/>
            <person name="Ogata Y."/>
            <person name="Suda W."/>
            <person name="Iino T."/>
            <person name="Hattori M."/>
            <person name="Ohkuma M."/>
        </authorList>
    </citation>
    <scope>NUCLEOTIDE SEQUENCE [LARGE SCALE GENOMIC DNA]</scope>
    <source>
        <strain evidence="4">5CPEGH6</strain>
    </source>
</reference>
<evidence type="ECO:0000313" key="3">
    <source>
        <dbReference type="EMBL" id="BBL05776.1"/>
    </source>
</evidence>
<dbReference type="AlphaFoldDB" id="A0A4Y1WZX8"/>
<dbReference type="InterPro" id="IPR013216">
    <property type="entry name" value="Methyltransf_11"/>
</dbReference>
<keyword evidence="4" id="KW-1185">Reference proteome</keyword>
<dbReference type="PANTHER" id="PTHR44068">
    <property type="entry name" value="ZGC:194242"/>
    <property type="match status" value="1"/>
</dbReference>
<accession>A0A4Y1WZX8</accession>
<dbReference type="PANTHER" id="PTHR44068:SF1">
    <property type="entry name" value="HYPOTHETICAL LOC100005854"/>
    <property type="match status" value="1"/>
</dbReference>
<evidence type="ECO:0000259" key="2">
    <source>
        <dbReference type="Pfam" id="PF08241"/>
    </source>
</evidence>